<dbReference type="Pfam" id="PF00491">
    <property type="entry name" value="Arginase"/>
    <property type="match status" value="1"/>
</dbReference>
<dbReference type="KEGG" id="wcp:H9Q76_11930"/>
<dbReference type="EMBL" id="CP060632">
    <property type="protein sequence ID" value="QNL99406.1"/>
    <property type="molecule type" value="Genomic_DNA"/>
</dbReference>
<dbReference type="AlphaFoldDB" id="A0A7G9FLH5"/>
<evidence type="ECO:0000313" key="2">
    <source>
        <dbReference type="EMBL" id="QNL99406.1"/>
    </source>
</evidence>
<accession>A0A7G9FLH5</accession>
<keyword evidence="3" id="KW-1185">Reference proteome</keyword>
<protein>
    <submittedName>
        <fullName evidence="2">Arginase family protein</fullName>
    </submittedName>
</protein>
<proteinExistence type="inferred from homology"/>
<dbReference type="InterPro" id="IPR023696">
    <property type="entry name" value="Ureohydrolase_dom_sf"/>
</dbReference>
<organism evidence="2 3">
    <name type="scientific">Wujia chipingensis</name>
    <dbReference type="NCBI Taxonomy" id="2763670"/>
    <lineage>
        <taxon>Bacteria</taxon>
        <taxon>Bacillati</taxon>
        <taxon>Bacillota</taxon>
        <taxon>Clostridia</taxon>
        <taxon>Lachnospirales</taxon>
        <taxon>Lachnospiraceae</taxon>
        <taxon>Wujia</taxon>
    </lineage>
</organism>
<comment type="similarity">
    <text evidence="1">Belongs to the arginase family.</text>
</comment>
<sequence length="252" mass="28988">MKPYHLILDFTHVYDDEICADREQFSWIDCSDIEGSNLYCSPQAEREICRRIEPYGVHGIHFVDSGNYHYVTKIFTDQIHSPFSLIVFDHHTDMQQPLMEGMMSCGDWAGMVLDQNPALQQFILIGPAEDDIKQIRTKHLDKLITFSAEEIRKGEGVERLKRIHGGVPLYISIDKDVLSEQYSETNWNQGELTLGMLEHMLQYFLERAPVYGIDICGECSTAIALPEYFQAEGVNGKTNVELFRFLRSYCCS</sequence>
<dbReference type="GO" id="GO:0046872">
    <property type="term" value="F:metal ion binding"/>
    <property type="evidence" value="ECO:0007669"/>
    <property type="project" value="InterPro"/>
</dbReference>
<dbReference type="GO" id="GO:0016813">
    <property type="term" value="F:hydrolase activity, acting on carbon-nitrogen (but not peptide) bonds, in linear amidines"/>
    <property type="evidence" value="ECO:0007669"/>
    <property type="project" value="UniProtKB-ARBA"/>
</dbReference>
<gene>
    <name evidence="2" type="ORF">H9Q76_11930</name>
</gene>
<evidence type="ECO:0000313" key="3">
    <source>
        <dbReference type="Proteomes" id="UP000515819"/>
    </source>
</evidence>
<dbReference type="PROSITE" id="PS51409">
    <property type="entry name" value="ARGINASE_2"/>
    <property type="match status" value="1"/>
</dbReference>
<name>A0A7G9FLH5_9FIRM</name>
<evidence type="ECO:0000256" key="1">
    <source>
        <dbReference type="PROSITE-ProRule" id="PRU00742"/>
    </source>
</evidence>
<dbReference type="Gene3D" id="3.40.800.10">
    <property type="entry name" value="Ureohydrolase domain"/>
    <property type="match status" value="1"/>
</dbReference>
<dbReference type="InterPro" id="IPR006035">
    <property type="entry name" value="Ureohydrolase"/>
</dbReference>
<dbReference type="SUPFAM" id="SSF52768">
    <property type="entry name" value="Arginase/deacetylase"/>
    <property type="match status" value="1"/>
</dbReference>
<dbReference type="RefSeq" id="WP_249321179.1">
    <property type="nucleotide sequence ID" value="NZ_CP060632.1"/>
</dbReference>
<reference evidence="2 3" key="1">
    <citation type="submission" date="2020-08" db="EMBL/GenBank/DDBJ databases">
        <authorList>
            <person name="Liu C."/>
            <person name="Sun Q."/>
        </authorList>
    </citation>
    <scope>NUCLEOTIDE SEQUENCE [LARGE SCALE GENOMIC DNA]</scope>
    <source>
        <strain evidence="2 3">NSJ-4</strain>
    </source>
</reference>
<dbReference type="Proteomes" id="UP000515819">
    <property type="component" value="Chromosome"/>
</dbReference>